<dbReference type="AlphaFoldDB" id="A0A381XHY1"/>
<evidence type="ECO:0000313" key="1">
    <source>
        <dbReference type="EMBL" id="SVA64338.1"/>
    </source>
</evidence>
<dbReference type="EMBL" id="UINC01015243">
    <property type="protein sequence ID" value="SVA64338.1"/>
    <property type="molecule type" value="Genomic_DNA"/>
</dbReference>
<accession>A0A381XHY1</accession>
<proteinExistence type="predicted"/>
<gene>
    <name evidence="1" type="ORF">METZ01_LOCUS117192</name>
</gene>
<protein>
    <submittedName>
        <fullName evidence="1">Uncharacterized protein</fullName>
    </submittedName>
</protein>
<sequence>MEGFLLIVDDNQIDPIGKHQSDSKLDQCGRLGF</sequence>
<organism evidence="1">
    <name type="scientific">marine metagenome</name>
    <dbReference type="NCBI Taxonomy" id="408172"/>
    <lineage>
        <taxon>unclassified sequences</taxon>
        <taxon>metagenomes</taxon>
        <taxon>ecological metagenomes</taxon>
    </lineage>
</organism>
<reference evidence="1" key="1">
    <citation type="submission" date="2018-05" db="EMBL/GenBank/DDBJ databases">
        <authorList>
            <person name="Lanie J.A."/>
            <person name="Ng W.-L."/>
            <person name="Kazmierczak K.M."/>
            <person name="Andrzejewski T.M."/>
            <person name="Davidsen T.M."/>
            <person name="Wayne K.J."/>
            <person name="Tettelin H."/>
            <person name="Glass J.I."/>
            <person name="Rusch D."/>
            <person name="Podicherti R."/>
            <person name="Tsui H.-C.T."/>
            <person name="Winkler M.E."/>
        </authorList>
    </citation>
    <scope>NUCLEOTIDE SEQUENCE</scope>
</reference>
<name>A0A381XHY1_9ZZZZ</name>